<accession>A0ABC8TIW0</accession>
<proteinExistence type="predicted"/>
<evidence type="ECO:0000313" key="3">
    <source>
        <dbReference type="Proteomes" id="UP001642360"/>
    </source>
</evidence>
<organism evidence="2 3">
    <name type="scientific">Ilex paraguariensis</name>
    <name type="common">yerba mate</name>
    <dbReference type="NCBI Taxonomy" id="185542"/>
    <lineage>
        <taxon>Eukaryota</taxon>
        <taxon>Viridiplantae</taxon>
        <taxon>Streptophyta</taxon>
        <taxon>Embryophyta</taxon>
        <taxon>Tracheophyta</taxon>
        <taxon>Spermatophyta</taxon>
        <taxon>Magnoliopsida</taxon>
        <taxon>eudicotyledons</taxon>
        <taxon>Gunneridae</taxon>
        <taxon>Pentapetalae</taxon>
        <taxon>asterids</taxon>
        <taxon>campanulids</taxon>
        <taxon>Aquifoliales</taxon>
        <taxon>Aquifoliaceae</taxon>
        <taxon>Ilex</taxon>
    </lineage>
</organism>
<keyword evidence="1" id="KW-1133">Transmembrane helix</keyword>
<keyword evidence="3" id="KW-1185">Reference proteome</keyword>
<keyword evidence="1" id="KW-0812">Transmembrane</keyword>
<feature type="transmembrane region" description="Helical" evidence="1">
    <location>
        <begin position="20"/>
        <end position="40"/>
    </location>
</feature>
<dbReference type="AlphaFoldDB" id="A0ABC8TIW0"/>
<reference evidence="2 3" key="1">
    <citation type="submission" date="2024-02" db="EMBL/GenBank/DDBJ databases">
        <authorList>
            <person name="Vignale AGUSTIN F."/>
            <person name="Sosa J E."/>
            <person name="Modenutti C."/>
        </authorList>
    </citation>
    <scope>NUCLEOTIDE SEQUENCE [LARGE SCALE GENOMIC DNA]</scope>
</reference>
<protein>
    <submittedName>
        <fullName evidence="2">Uncharacterized protein</fullName>
    </submittedName>
</protein>
<comment type="caution">
    <text evidence="2">The sequence shown here is derived from an EMBL/GenBank/DDBJ whole genome shotgun (WGS) entry which is preliminary data.</text>
</comment>
<name>A0ABC8TIW0_9AQUA</name>
<sequence>MAEPPSLSPAVKESMLLKGAFAVGGIMSTLVIYGILQVHFSDLEVSVPELVFCFVDFICSSLKFSIKCALVRNLRSLLHVLAGTSVEKLA</sequence>
<gene>
    <name evidence="2" type="ORF">ILEXP_LOCUS38327</name>
</gene>
<dbReference type="Proteomes" id="UP001642360">
    <property type="component" value="Unassembled WGS sequence"/>
</dbReference>
<evidence type="ECO:0000256" key="1">
    <source>
        <dbReference type="SAM" id="Phobius"/>
    </source>
</evidence>
<evidence type="ECO:0000313" key="2">
    <source>
        <dbReference type="EMBL" id="CAK9168911.1"/>
    </source>
</evidence>
<keyword evidence="1" id="KW-0472">Membrane</keyword>
<dbReference type="EMBL" id="CAUOFW020005169">
    <property type="protein sequence ID" value="CAK9168911.1"/>
    <property type="molecule type" value="Genomic_DNA"/>
</dbReference>